<dbReference type="AlphaFoldDB" id="A0A2T4TV33"/>
<evidence type="ECO:0000313" key="1">
    <source>
        <dbReference type="EMBL" id="PTL34977.1"/>
    </source>
</evidence>
<proteinExistence type="predicted"/>
<dbReference type="OrthoDB" id="489140at2"/>
<dbReference type="Proteomes" id="UP000241436">
    <property type="component" value="Unassembled WGS sequence"/>
</dbReference>
<reference evidence="2" key="2">
    <citation type="journal article" date="2018" name="Environ. Microbiol.">
        <title>Bloom of a denitrifying methanotroph, 'Candidatus Methylomirabilis limnetica', in a deep stratified lake.</title>
        <authorList>
            <person name="Graf J.S."/>
            <person name="Mayr M.J."/>
            <person name="Marchant H.K."/>
            <person name="Tienken D."/>
            <person name="Hach P.F."/>
            <person name="Brand A."/>
            <person name="Schubert C.J."/>
            <person name="Kuypers M.M."/>
            <person name="Milucka J."/>
        </authorList>
    </citation>
    <scope>NUCLEOTIDE SEQUENCE [LARGE SCALE GENOMIC DNA]</scope>
    <source>
        <strain evidence="2">Zug</strain>
    </source>
</reference>
<keyword evidence="2" id="KW-1185">Reference proteome</keyword>
<comment type="caution">
    <text evidence="1">The sequence shown here is derived from an EMBL/GenBank/DDBJ whole genome shotgun (WGS) entry which is preliminary data.</text>
</comment>
<accession>A0A2T4TV33</accession>
<reference evidence="1 2" key="1">
    <citation type="submission" date="2017-09" db="EMBL/GenBank/DDBJ databases">
        <title>Bloom of a denitrifying methanotroph, Candidatus Methylomirabilis limnetica, in a deep stratified lake.</title>
        <authorList>
            <person name="Graf J.S."/>
            <person name="Marchant H.K."/>
            <person name="Tienken D."/>
            <person name="Hach P.F."/>
            <person name="Brand A."/>
            <person name="Schubert C.J."/>
            <person name="Kuypers M.M."/>
            <person name="Milucka J."/>
        </authorList>
    </citation>
    <scope>NUCLEOTIDE SEQUENCE [LARGE SCALE GENOMIC DNA]</scope>
    <source>
        <strain evidence="1 2">Zug</strain>
    </source>
</reference>
<organism evidence="1 2">
    <name type="scientific">Candidatus Methylomirabilis limnetica</name>
    <dbReference type="NCBI Taxonomy" id="2033718"/>
    <lineage>
        <taxon>Bacteria</taxon>
        <taxon>Candidatus Methylomirabilota</taxon>
        <taxon>Candidatus Methylomirabilia</taxon>
        <taxon>Candidatus Methylomirabilales</taxon>
        <taxon>Candidatus Methylomirabilaceae</taxon>
        <taxon>Candidatus Methylomirabilis</taxon>
    </lineage>
</organism>
<dbReference type="RefSeq" id="WP_107563930.1">
    <property type="nucleotide sequence ID" value="NZ_NVQC01000036.1"/>
</dbReference>
<dbReference type="EMBL" id="NVQC01000036">
    <property type="protein sequence ID" value="PTL34977.1"/>
    <property type="molecule type" value="Genomic_DNA"/>
</dbReference>
<protein>
    <submittedName>
        <fullName evidence="1">Uncharacterized protein</fullName>
    </submittedName>
</protein>
<gene>
    <name evidence="1" type="ORF">CLG94_12215</name>
</gene>
<sequence length="72" mass="8092">MTKLLERAVEKVRKLPDLEQDAIAALILEELEDEARWEKAFARSQDALAKLAQEAMAEDRAGKTEELDPDAP</sequence>
<name>A0A2T4TV33_9BACT</name>
<evidence type="ECO:0000313" key="2">
    <source>
        <dbReference type="Proteomes" id="UP000241436"/>
    </source>
</evidence>